<name>A0A8S5U958_9CAUD</name>
<accession>A0A8S5U958</accession>
<dbReference type="EMBL" id="BK016040">
    <property type="protein sequence ID" value="DAF90938.1"/>
    <property type="molecule type" value="Genomic_DNA"/>
</dbReference>
<organism evidence="1">
    <name type="scientific">Podoviridae sp. ctrJu12</name>
    <dbReference type="NCBI Taxonomy" id="2825278"/>
    <lineage>
        <taxon>Viruses</taxon>
        <taxon>Duplodnaviria</taxon>
        <taxon>Heunggongvirae</taxon>
        <taxon>Uroviricota</taxon>
        <taxon>Caudoviricetes</taxon>
    </lineage>
</organism>
<reference evidence="1" key="1">
    <citation type="journal article" date="2021" name="Proc. Natl. Acad. Sci. U.S.A.">
        <title>A Catalog of Tens of Thousands of Viruses from Human Metagenomes Reveals Hidden Associations with Chronic Diseases.</title>
        <authorList>
            <person name="Tisza M.J."/>
            <person name="Buck C.B."/>
        </authorList>
    </citation>
    <scope>NUCLEOTIDE SEQUENCE</scope>
    <source>
        <strain evidence="1">CtrJu12</strain>
    </source>
</reference>
<sequence length="111" mass="13196">MINTEELFKHGFDEFEVQFYPKGTYLTLKCRDYMTNSDLQVALIHARKIAKNKSYRTFIKIKDSIGYKVLEVQDIIEITINETRIHHTENSYIRGQVLKILTRYSNDTYII</sequence>
<proteinExistence type="predicted"/>
<protein>
    <submittedName>
        <fullName evidence="1">Uncharacterized protein</fullName>
    </submittedName>
</protein>
<evidence type="ECO:0000313" key="1">
    <source>
        <dbReference type="EMBL" id="DAF90938.1"/>
    </source>
</evidence>